<organism evidence="1 2">
    <name type="scientific">Xenorhabdus thuongxuanensis</name>
    <dbReference type="NCBI Taxonomy" id="1873484"/>
    <lineage>
        <taxon>Bacteria</taxon>
        <taxon>Pseudomonadati</taxon>
        <taxon>Pseudomonadota</taxon>
        <taxon>Gammaproteobacteria</taxon>
        <taxon>Enterobacterales</taxon>
        <taxon>Morganellaceae</taxon>
        <taxon>Xenorhabdus</taxon>
    </lineage>
</organism>
<evidence type="ECO:0000313" key="2">
    <source>
        <dbReference type="Proteomes" id="UP000186277"/>
    </source>
</evidence>
<gene>
    <name evidence="1" type="ORF">Xentx_01675</name>
</gene>
<name>A0A1Q5U3L2_9GAMM</name>
<dbReference type="RefSeq" id="WP_074019788.1">
    <property type="nucleotide sequence ID" value="NZ_CAWMWP010000120.1"/>
</dbReference>
<proteinExistence type="predicted"/>
<dbReference type="EMBL" id="MKGR01000009">
    <property type="protein sequence ID" value="OKP07073.1"/>
    <property type="molecule type" value="Genomic_DNA"/>
</dbReference>
<sequence length="382" mass="43542">MPIPISFDDSKIGSVSTKVNTVIRDKNGEVLSGVPIFIKNNDINELEERYIYTDNKSTKIDIQEFGKYSGIFVNSDEKGKVEFNIVPKKSLSLIIQLHSIIPNSPDFIFSQNPIFIVVDNVKNYQQPLEIITAIDGNLKSEGESKFWVDMSPCNDYEIGDFVLFFVNKKYKYYTRIIDDGEHRNPCLMKLPYFIFQKNELSRLSYLVIKPSGTILAESSPVDITYRGRPNKPWKDIDRIYESCKVYSSFDVLIEQDGGINDQKISNHTNNPGDAGLFVTITGTNDNSDNTKVKLGSEIILTLYINSRNKTITYPFKNTMPYQPDNEDGKTAVLKFNIPYDLLNNNLAFPEHDGEIFFDYQVGDDNDRDVTYGGIWSGHIVTF</sequence>
<dbReference type="OrthoDB" id="6448149at2"/>
<dbReference type="Proteomes" id="UP000186277">
    <property type="component" value="Unassembled WGS sequence"/>
</dbReference>
<accession>A0A1Q5U3L2</accession>
<evidence type="ECO:0000313" key="1">
    <source>
        <dbReference type="EMBL" id="OKP07073.1"/>
    </source>
</evidence>
<keyword evidence="2" id="KW-1185">Reference proteome</keyword>
<comment type="caution">
    <text evidence="1">The sequence shown here is derived from an EMBL/GenBank/DDBJ whole genome shotgun (WGS) entry which is preliminary data.</text>
</comment>
<reference evidence="1 2" key="1">
    <citation type="submission" date="2016-09" db="EMBL/GenBank/DDBJ databases">
        <title>Xenorhabdus thuongxuanensis sp. nov. and Xenorhabdus eapokensis sp. nov., isolated from Steinernema species.</title>
        <authorList>
            <person name="Kaempfer P."/>
            <person name="Tobias N.J."/>
            <person name="Phan Ke L."/>
            <person name="Bode H.B."/>
            <person name="Glaeser S.P."/>
        </authorList>
    </citation>
    <scope>NUCLEOTIDE SEQUENCE [LARGE SCALE GENOMIC DNA]</scope>
    <source>
        <strain evidence="1 2">30TX1</strain>
    </source>
</reference>
<dbReference type="AlphaFoldDB" id="A0A1Q5U3L2"/>
<protein>
    <submittedName>
        <fullName evidence="1">Uncharacterized protein</fullName>
    </submittedName>
</protein>